<organism evidence="2 3">
    <name type="scientific">Roseibium marinum</name>
    <dbReference type="NCBI Taxonomy" id="281252"/>
    <lineage>
        <taxon>Bacteria</taxon>
        <taxon>Pseudomonadati</taxon>
        <taxon>Pseudomonadota</taxon>
        <taxon>Alphaproteobacteria</taxon>
        <taxon>Hyphomicrobiales</taxon>
        <taxon>Stappiaceae</taxon>
        <taxon>Roseibium</taxon>
    </lineage>
</organism>
<dbReference type="RefSeq" id="WP_103224597.1">
    <property type="nucleotide sequence ID" value="NZ_PPCN01000011.1"/>
</dbReference>
<dbReference type="OrthoDB" id="9795329at2"/>
<dbReference type="Proteomes" id="UP000236959">
    <property type="component" value="Unassembled WGS sequence"/>
</dbReference>
<evidence type="ECO:0000259" key="1">
    <source>
        <dbReference type="PROSITE" id="PS50404"/>
    </source>
</evidence>
<keyword evidence="2" id="KW-0808">Transferase</keyword>
<dbReference type="GO" id="GO:0016740">
    <property type="term" value="F:transferase activity"/>
    <property type="evidence" value="ECO:0007669"/>
    <property type="project" value="UniProtKB-KW"/>
</dbReference>
<dbReference type="Pfam" id="PF13409">
    <property type="entry name" value="GST_N_2"/>
    <property type="match status" value="1"/>
</dbReference>
<dbReference type="InterPro" id="IPR036282">
    <property type="entry name" value="Glutathione-S-Trfase_C_sf"/>
</dbReference>
<keyword evidence="3" id="KW-1185">Reference proteome</keyword>
<reference evidence="2 3" key="1">
    <citation type="submission" date="2018-01" db="EMBL/GenBank/DDBJ databases">
        <title>Genomic Encyclopedia of Archaeal and Bacterial Type Strains, Phase II (KMG-II): from individual species to whole genera.</title>
        <authorList>
            <person name="Goeker M."/>
        </authorList>
    </citation>
    <scope>NUCLEOTIDE SEQUENCE [LARGE SCALE GENOMIC DNA]</scope>
    <source>
        <strain evidence="2 3">DSM 17023</strain>
    </source>
</reference>
<sequence length="221" mass="24225">MSLNASPRPGSEQSAAPRILRTTLTSPFGRKVRIAMEVLGLSHTIDLEPADTRSDTDSLRLQNPLGKMPCLLLTDGTALYDSRVIIEFLDAWSGRNLLVPAAPEDRARALTGATLADGIADAALLMVYEGRFRDPAQVSQTWLAHQRGKVERGLDVMAADPPDPNKTGLVSISLACALGYLDWRKPVEWRGRYPQLVNWLESFAAAEPAFNMTRRPEEAAT</sequence>
<dbReference type="SUPFAM" id="SSF52833">
    <property type="entry name" value="Thioredoxin-like"/>
    <property type="match status" value="1"/>
</dbReference>
<dbReference type="Gene3D" id="1.20.1050.10">
    <property type="match status" value="1"/>
</dbReference>
<dbReference type="InterPro" id="IPR004045">
    <property type="entry name" value="Glutathione_S-Trfase_N"/>
</dbReference>
<gene>
    <name evidence="2" type="ORF">CLV41_111219</name>
</gene>
<protein>
    <submittedName>
        <fullName evidence="2">Glutathione S-transferase</fullName>
    </submittedName>
</protein>
<feature type="domain" description="GST N-terminal" evidence="1">
    <location>
        <begin position="16"/>
        <end position="97"/>
    </location>
</feature>
<dbReference type="AlphaFoldDB" id="A0A2S3UMM0"/>
<dbReference type="CDD" id="cd03205">
    <property type="entry name" value="GST_C_6"/>
    <property type="match status" value="1"/>
</dbReference>
<evidence type="ECO:0000313" key="3">
    <source>
        <dbReference type="Proteomes" id="UP000236959"/>
    </source>
</evidence>
<evidence type="ECO:0000313" key="2">
    <source>
        <dbReference type="EMBL" id="POF28967.1"/>
    </source>
</evidence>
<dbReference type="EMBL" id="PPCN01000011">
    <property type="protein sequence ID" value="POF28967.1"/>
    <property type="molecule type" value="Genomic_DNA"/>
</dbReference>
<dbReference type="Pfam" id="PF13410">
    <property type="entry name" value="GST_C_2"/>
    <property type="match status" value="1"/>
</dbReference>
<name>A0A2S3UMM0_9HYPH</name>
<dbReference type="PROSITE" id="PS50404">
    <property type="entry name" value="GST_NTER"/>
    <property type="match status" value="1"/>
</dbReference>
<dbReference type="Gene3D" id="3.40.30.10">
    <property type="entry name" value="Glutaredoxin"/>
    <property type="match status" value="1"/>
</dbReference>
<dbReference type="SUPFAM" id="SSF47616">
    <property type="entry name" value="GST C-terminal domain-like"/>
    <property type="match status" value="1"/>
</dbReference>
<dbReference type="InterPro" id="IPR036249">
    <property type="entry name" value="Thioredoxin-like_sf"/>
</dbReference>
<accession>A0A2S3UMM0</accession>
<proteinExistence type="predicted"/>
<comment type="caution">
    <text evidence="2">The sequence shown here is derived from an EMBL/GenBank/DDBJ whole genome shotgun (WGS) entry which is preliminary data.</text>
</comment>